<dbReference type="InterPro" id="IPR023796">
    <property type="entry name" value="Serpin_dom"/>
</dbReference>
<evidence type="ECO:0000313" key="5">
    <source>
        <dbReference type="Proteomes" id="UP000824062"/>
    </source>
</evidence>
<reference evidence="4" key="1">
    <citation type="journal article" date="2021" name="PeerJ">
        <title>Extensive microbial diversity within the chicken gut microbiome revealed by metagenomics and culture.</title>
        <authorList>
            <person name="Gilroy R."/>
            <person name="Ravi A."/>
            <person name="Getino M."/>
            <person name="Pursley I."/>
            <person name="Horton D.L."/>
            <person name="Alikhan N.F."/>
            <person name="Baker D."/>
            <person name="Gharbi K."/>
            <person name="Hall N."/>
            <person name="Watson M."/>
            <person name="Adriaenssens E.M."/>
            <person name="Foster-Nyarko E."/>
            <person name="Jarju S."/>
            <person name="Secka A."/>
            <person name="Antonio M."/>
            <person name="Oren A."/>
            <person name="Chaudhuri R.R."/>
            <person name="La Ragione R."/>
            <person name="Hildebrand F."/>
            <person name="Pallen M.J."/>
        </authorList>
    </citation>
    <scope>NUCLEOTIDE SEQUENCE</scope>
    <source>
        <strain evidence="4">ChiHjej12B11-14209</strain>
    </source>
</reference>
<feature type="domain" description="Serpin" evidence="3">
    <location>
        <begin position="61"/>
        <end position="419"/>
    </location>
</feature>
<evidence type="ECO:0000256" key="1">
    <source>
        <dbReference type="RuleBase" id="RU000411"/>
    </source>
</evidence>
<feature type="signal peptide" evidence="2">
    <location>
        <begin position="1"/>
        <end position="22"/>
    </location>
</feature>
<dbReference type="PANTHER" id="PTHR11461:SF211">
    <property type="entry name" value="GH10112P-RELATED"/>
    <property type="match status" value="1"/>
</dbReference>
<comment type="similarity">
    <text evidence="1">Belongs to the serpin family.</text>
</comment>
<gene>
    <name evidence="4" type="ORF">IAA19_05730</name>
</gene>
<protein>
    <submittedName>
        <fullName evidence="4">Serpin family protein</fullName>
    </submittedName>
</protein>
<dbReference type="InterPro" id="IPR036186">
    <property type="entry name" value="Serpin_sf"/>
</dbReference>
<dbReference type="SMART" id="SM00093">
    <property type="entry name" value="SERPIN"/>
    <property type="match status" value="1"/>
</dbReference>
<comment type="caution">
    <text evidence="4">The sequence shown here is derived from an EMBL/GenBank/DDBJ whole genome shotgun (WGS) entry which is preliminary data.</text>
</comment>
<dbReference type="Gene3D" id="2.30.39.10">
    <property type="entry name" value="Alpha-1-antitrypsin, domain 1"/>
    <property type="match status" value="1"/>
</dbReference>
<dbReference type="GO" id="GO:0004867">
    <property type="term" value="F:serine-type endopeptidase inhibitor activity"/>
    <property type="evidence" value="ECO:0007669"/>
    <property type="project" value="InterPro"/>
</dbReference>
<dbReference type="InterPro" id="IPR042178">
    <property type="entry name" value="Serpin_sf_1"/>
</dbReference>
<accession>A0A9D2EZX1</accession>
<feature type="chain" id="PRO_5039359721" evidence="2">
    <location>
        <begin position="23"/>
        <end position="420"/>
    </location>
</feature>
<dbReference type="PROSITE" id="PS51257">
    <property type="entry name" value="PROKAR_LIPOPROTEIN"/>
    <property type="match status" value="1"/>
</dbReference>
<reference evidence="4" key="2">
    <citation type="submission" date="2021-04" db="EMBL/GenBank/DDBJ databases">
        <authorList>
            <person name="Gilroy R."/>
        </authorList>
    </citation>
    <scope>NUCLEOTIDE SEQUENCE</scope>
    <source>
        <strain evidence="4">ChiHjej12B11-14209</strain>
    </source>
</reference>
<dbReference type="PANTHER" id="PTHR11461">
    <property type="entry name" value="SERINE PROTEASE INHIBITOR, SERPIN"/>
    <property type="match status" value="1"/>
</dbReference>
<organism evidence="4 5">
    <name type="scientific">Candidatus Olsenella pullistercoris</name>
    <dbReference type="NCBI Taxonomy" id="2838712"/>
    <lineage>
        <taxon>Bacteria</taxon>
        <taxon>Bacillati</taxon>
        <taxon>Actinomycetota</taxon>
        <taxon>Coriobacteriia</taxon>
        <taxon>Coriobacteriales</taxon>
        <taxon>Atopobiaceae</taxon>
        <taxon>Olsenella</taxon>
    </lineage>
</organism>
<dbReference type="InterPro" id="IPR042185">
    <property type="entry name" value="Serpin_sf_2"/>
</dbReference>
<evidence type="ECO:0000256" key="2">
    <source>
        <dbReference type="SAM" id="SignalP"/>
    </source>
</evidence>
<proteinExistence type="inferred from homology"/>
<sequence>MCRTRRSLVALALVPLLALVLASCRQWTGTTATELTSGRALAEQGSVELEPASLDTYDFSLDLLRACATEEPDENTLVSPLSVLYALSMVENGASGETLAQIEAATGMSADALSSALQPRAVRAADGGSQLSLANSVWLRDSDGLRVSDDYLDACATNLGAQAYAAPFDDTTADDINGWVSDHTHEMIPSIVEDIPDQAQLYLVNALAFEAPWQDPYNPAFTEPDTFTCEDGTTQDVDMMLSMERSYLEGELATGFVRPYEGYEYGFVGLLPNEGVTVSDLLASLDGASLQALLEPRPNTVADVGLPRFTVTYGNELSEELASLGVTDVFDQEHADLTRMGTSDNGPLYASAVLHKTFIDVNEEGTSAAATTVVEVGEGSSGPAAPPEVREVVCDRPFVYLIVDYATMTPVFIGTVMSVE</sequence>
<evidence type="ECO:0000313" key="4">
    <source>
        <dbReference type="EMBL" id="HIZ46502.1"/>
    </source>
</evidence>
<dbReference type="Pfam" id="PF00079">
    <property type="entry name" value="Serpin"/>
    <property type="match status" value="1"/>
</dbReference>
<dbReference type="EMBL" id="DXBM01000050">
    <property type="protein sequence ID" value="HIZ46502.1"/>
    <property type="molecule type" value="Genomic_DNA"/>
</dbReference>
<dbReference type="SUPFAM" id="SSF56574">
    <property type="entry name" value="Serpins"/>
    <property type="match status" value="1"/>
</dbReference>
<evidence type="ECO:0000259" key="3">
    <source>
        <dbReference type="SMART" id="SM00093"/>
    </source>
</evidence>
<dbReference type="AlphaFoldDB" id="A0A9D2EZX1"/>
<dbReference type="InterPro" id="IPR000215">
    <property type="entry name" value="Serpin_fam"/>
</dbReference>
<name>A0A9D2EZX1_9ACTN</name>
<dbReference type="Gene3D" id="3.30.497.10">
    <property type="entry name" value="Antithrombin, subunit I, domain 2"/>
    <property type="match status" value="1"/>
</dbReference>
<dbReference type="CDD" id="cd19589">
    <property type="entry name" value="serpin_tengpin-like"/>
    <property type="match status" value="1"/>
</dbReference>
<dbReference type="Proteomes" id="UP000824062">
    <property type="component" value="Unassembled WGS sequence"/>
</dbReference>
<dbReference type="GO" id="GO:0005615">
    <property type="term" value="C:extracellular space"/>
    <property type="evidence" value="ECO:0007669"/>
    <property type="project" value="InterPro"/>
</dbReference>
<keyword evidence="2" id="KW-0732">Signal</keyword>